<dbReference type="Proteomes" id="UP000602647">
    <property type="component" value="Unassembled WGS sequence"/>
</dbReference>
<accession>A0A923NQD5</accession>
<name>A0A923NQD5_9FIRM</name>
<keyword evidence="3" id="KW-1185">Reference proteome</keyword>
<gene>
    <name evidence="2" type="ORF">H9L42_15205</name>
</gene>
<reference evidence="2" key="1">
    <citation type="submission" date="2020-08" db="EMBL/GenBank/DDBJ databases">
        <title>Genome public.</title>
        <authorList>
            <person name="Liu C."/>
            <person name="Sun Q."/>
        </authorList>
    </citation>
    <scope>NUCLEOTIDE SEQUENCE</scope>
    <source>
        <strain evidence="2">BX12</strain>
    </source>
</reference>
<dbReference type="Gene3D" id="2.60.40.10">
    <property type="entry name" value="Immunoglobulins"/>
    <property type="match status" value="1"/>
</dbReference>
<protein>
    <submittedName>
        <fullName evidence="2">Uncharacterized protein</fullName>
    </submittedName>
</protein>
<dbReference type="EMBL" id="JACRYT010000027">
    <property type="protein sequence ID" value="MBC6681169.1"/>
    <property type="molecule type" value="Genomic_DNA"/>
</dbReference>
<organism evidence="2 3">
    <name type="scientific">Zhenpiania hominis</name>
    <dbReference type="NCBI Taxonomy" id="2763644"/>
    <lineage>
        <taxon>Bacteria</taxon>
        <taxon>Bacillati</taxon>
        <taxon>Bacillota</taxon>
        <taxon>Clostridia</taxon>
        <taxon>Peptostreptococcales</taxon>
        <taxon>Anaerovoracaceae</taxon>
        <taxon>Zhenpiania</taxon>
    </lineage>
</organism>
<dbReference type="RefSeq" id="WP_187304265.1">
    <property type="nucleotide sequence ID" value="NZ_JACRYT010000027.1"/>
</dbReference>
<keyword evidence="1" id="KW-0732">Signal</keyword>
<dbReference type="InterPro" id="IPR013783">
    <property type="entry name" value="Ig-like_fold"/>
</dbReference>
<sequence length="250" mass="27963">MKTKKIMSVALALTLALTVAFATPITADAASVGKVKGLKVEQSNNRVVVKWKKVKRAAKYQVYRATKLKGKYKRIATTKKRTYNDKKAKGLNYYKVRAVRKNGKKGKFSAVKRIYKASGKIVMHANGLGSKVVKISIKNPSPRNSMYFMPGPACSKLFVIDRATGKIVKNYTASLSDAYGRTNVYTSIVPKRQTKNIHITAIGGDFQYFDNNRYEYAATVMFTTSKTSKSVYIMSLFSGRYADAEVFRLQ</sequence>
<proteinExistence type="predicted"/>
<comment type="caution">
    <text evidence="2">The sequence shown here is derived from an EMBL/GenBank/DDBJ whole genome shotgun (WGS) entry which is preliminary data.</text>
</comment>
<evidence type="ECO:0000256" key="1">
    <source>
        <dbReference type="SAM" id="SignalP"/>
    </source>
</evidence>
<feature type="signal peptide" evidence="1">
    <location>
        <begin position="1"/>
        <end position="22"/>
    </location>
</feature>
<evidence type="ECO:0000313" key="2">
    <source>
        <dbReference type="EMBL" id="MBC6681169.1"/>
    </source>
</evidence>
<dbReference type="AlphaFoldDB" id="A0A923NQD5"/>
<feature type="chain" id="PRO_5038476378" evidence="1">
    <location>
        <begin position="23"/>
        <end position="250"/>
    </location>
</feature>
<evidence type="ECO:0000313" key="3">
    <source>
        <dbReference type="Proteomes" id="UP000602647"/>
    </source>
</evidence>